<feature type="domain" description="HTH luxR-type" evidence="2">
    <location>
        <begin position="216"/>
        <end position="265"/>
    </location>
</feature>
<feature type="region of interest" description="Disordered" evidence="1">
    <location>
        <begin position="272"/>
        <end position="331"/>
    </location>
</feature>
<gene>
    <name evidence="3" type="primary">cip3</name>
</gene>
<reference evidence="3" key="1">
    <citation type="journal article" date="2020" name="Angew. Chem. Int. Ed.">
        <title>Discovery of a Cryptic Depsipeptide from Streptomyces ghanaensis via MALDI-MS-Guided High-Throughput Elicitor Screening.</title>
        <authorList>
            <person name="Zhang C."/>
            <person name="Seyedsayamdost M.R."/>
        </authorList>
    </citation>
    <scope>NUCLEOTIDE SEQUENCE</scope>
    <source>
        <strain evidence="3">ATCC 14672</strain>
    </source>
</reference>
<accession>A0A7G7WMD8</accession>
<dbReference type="EMBL" id="MT417183">
    <property type="protein sequence ID" value="QNH67531.1"/>
    <property type="molecule type" value="Genomic_DNA"/>
</dbReference>
<sequence length="331" mass="35998">MADPHPVERPRYTTAKDLRSRTGDTGRPDEQPPDDLEQTLMEVRRLIEATVAKHRDRVVRDSLITNVTACVGEVAAAALGLVAEAERTIDIVLADAEHVEAINSVYWELETSRKNIGLRLLCTQAMLDDGVVQPHKLESLRYEVRVARVPMLQVMLVDGAAALVTSQAVIGRQASVIRATTVIGTLSTLFEGLWRHAVPVEERIDFGDRDRADVARQILNRLQVGITDEVAARELSVSVRTYRRYVAEIMTLLGASSRFQAGVRAAELGLLPKGRKGSGHPPAGPVKGSSGPPVRRGARRQDVPAQAAARDVRDADGAAPRDGRFGTGSFL</sequence>
<protein>
    <submittedName>
        <fullName evidence="3">Cip3</fullName>
    </submittedName>
</protein>
<evidence type="ECO:0000259" key="2">
    <source>
        <dbReference type="SMART" id="SM00421"/>
    </source>
</evidence>
<dbReference type="Gene3D" id="1.10.10.10">
    <property type="entry name" value="Winged helix-like DNA-binding domain superfamily/Winged helix DNA-binding domain"/>
    <property type="match status" value="1"/>
</dbReference>
<dbReference type="AlphaFoldDB" id="A0A7G7WMD8"/>
<feature type="compositionally biased region" description="Basic and acidic residues" evidence="1">
    <location>
        <begin position="310"/>
        <end position="324"/>
    </location>
</feature>
<dbReference type="RefSeq" id="WP_016824037.1">
    <property type="nucleotide sequence ID" value="NZ_DS999641.1"/>
</dbReference>
<dbReference type="GO" id="GO:0006355">
    <property type="term" value="P:regulation of DNA-templated transcription"/>
    <property type="evidence" value="ECO:0007669"/>
    <property type="project" value="InterPro"/>
</dbReference>
<organism evidence="3">
    <name type="scientific">Streptomyces viridosporus (strain ATCC 14672 / DSM 40746 / JCM 4963 / KCTC 9882 / NRRL B-12104 / FH 1290)</name>
    <name type="common">Streptomyces ghanaensis</name>
    <dbReference type="NCBI Taxonomy" id="566461"/>
    <lineage>
        <taxon>Bacteria</taxon>
        <taxon>Bacillati</taxon>
        <taxon>Actinomycetota</taxon>
        <taxon>Actinomycetes</taxon>
        <taxon>Kitasatosporales</taxon>
        <taxon>Streptomycetaceae</taxon>
        <taxon>Streptomyces</taxon>
    </lineage>
</organism>
<evidence type="ECO:0000313" key="3">
    <source>
        <dbReference type="EMBL" id="QNH67531.1"/>
    </source>
</evidence>
<dbReference type="InterPro" id="IPR000792">
    <property type="entry name" value="Tscrpt_reg_LuxR_C"/>
</dbReference>
<dbReference type="SMART" id="SM00421">
    <property type="entry name" value="HTH_LUXR"/>
    <property type="match status" value="1"/>
</dbReference>
<dbReference type="GO" id="GO:0003677">
    <property type="term" value="F:DNA binding"/>
    <property type="evidence" value="ECO:0007669"/>
    <property type="project" value="InterPro"/>
</dbReference>
<feature type="region of interest" description="Disordered" evidence="1">
    <location>
        <begin position="1"/>
        <end position="35"/>
    </location>
</feature>
<dbReference type="SUPFAM" id="SSF46894">
    <property type="entry name" value="C-terminal effector domain of the bipartite response regulators"/>
    <property type="match status" value="1"/>
</dbReference>
<dbReference type="InterPro" id="IPR036388">
    <property type="entry name" value="WH-like_DNA-bd_sf"/>
</dbReference>
<proteinExistence type="predicted"/>
<dbReference type="InterPro" id="IPR016032">
    <property type="entry name" value="Sig_transdc_resp-reg_C-effctor"/>
</dbReference>
<name>A0A7G7WMD8_STRV1</name>
<evidence type="ECO:0000256" key="1">
    <source>
        <dbReference type="SAM" id="MobiDB-lite"/>
    </source>
</evidence>
<feature type="compositionally biased region" description="Basic and acidic residues" evidence="1">
    <location>
        <begin position="1"/>
        <end position="30"/>
    </location>
</feature>